<evidence type="ECO:0000313" key="3">
    <source>
        <dbReference type="Proteomes" id="UP000054498"/>
    </source>
</evidence>
<dbReference type="KEGG" id="mng:MNEG_0018"/>
<evidence type="ECO:0000256" key="1">
    <source>
        <dbReference type="SAM" id="MobiDB-lite"/>
    </source>
</evidence>
<dbReference type="RefSeq" id="XP_013906964.1">
    <property type="nucleotide sequence ID" value="XM_014051510.1"/>
</dbReference>
<organism evidence="2 3">
    <name type="scientific">Monoraphidium neglectum</name>
    <dbReference type="NCBI Taxonomy" id="145388"/>
    <lineage>
        <taxon>Eukaryota</taxon>
        <taxon>Viridiplantae</taxon>
        <taxon>Chlorophyta</taxon>
        <taxon>core chlorophytes</taxon>
        <taxon>Chlorophyceae</taxon>
        <taxon>CS clade</taxon>
        <taxon>Sphaeropleales</taxon>
        <taxon>Selenastraceae</taxon>
        <taxon>Monoraphidium</taxon>
    </lineage>
</organism>
<feature type="compositionally biased region" description="Low complexity" evidence="1">
    <location>
        <begin position="244"/>
        <end position="259"/>
    </location>
</feature>
<dbReference type="GeneID" id="25726136"/>
<sequence>MTWNEGHSWTLDIPLPAGKVTFKVVMQEANGGVRWETSTGNRAVTLPATTDAATPVGSVGVACSWGEISDTRVKALPDRSFLRSRLDALEGRASALRHQQSRTVLLSGPTHSAPSVPDGEVGLAGTAWTPGAAVPSGVGERALGATVDQLLQVAHEALDRGDSSAGAIALGAAECEAEEPTSLSRCCILLAVSQAATAALENQVNLAAAWAASKTQASLLADEPAAPVGPAMPQLRDSVFSDEAPPATTSPQTAAGQAGKDPAGPAAALVPTPEDQGGALMFSADSLRAEVDPHVMLRAVLERTTRSAAGATSAPAAAAAAYLETELRSTPTEVEAPPPEVQHSSAPQTAEVPAAGRVATVAAASNVVLSVDAQSSTGTAVARPTQVVPAPSGAGPQRQQLQSLLGGIEAKADACRTLTAQIAQGRAAKRDAALEVAAAPTVATIASLNDGLFAARASALAVVVAMLMSSAGRRMGA</sequence>
<dbReference type="STRING" id="145388.A0A0D2MZT3"/>
<dbReference type="GO" id="GO:0030246">
    <property type="term" value="F:carbohydrate binding"/>
    <property type="evidence" value="ECO:0007669"/>
    <property type="project" value="InterPro"/>
</dbReference>
<reference evidence="2 3" key="1">
    <citation type="journal article" date="2013" name="BMC Genomics">
        <title>Reconstruction of the lipid metabolism for the microalga Monoraphidium neglectum from its genome sequence reveals characteristics suitable for biofuel production.</title>
        <authorList>
            <person name="Bogen C."/>
            <person name="Al-Dilaimi A."/>
            <person name="Albersmeier A."/>
            <person name="Wichmann J."/>
            <person name="Grundmann M."/>
            <person name="Rupp O."/>
            <person name="Lauersen K.J."/>
            <person name="Blifernez-Klassen O."/>
            <person name="Kalinowski J."/>
            <person name="Goesmann A."/>
            <person name="Mussgnug J.H."/>
            <person name="Kruse O."/>
        </authorList>
    </citation>
    <scope>NUCLEOTIDE SEQUENCE [LARGE SCALE GENOMIC DNA]</scope>
    <source>
        <strain evidence="2 3">SAG 48.87</strain>
    </source>
</reference>
<feature type="region of interest" description="Disordered" evidence="1">
    <location>
        <begin position="224"/>
        <end position="277"/>
    </location>
</feature>
<dbReference type="AlphaFoldDB" id="A0A0D2MZT3"/>
<evidence type="ECO:0000313" key="2">
    <source>
        <dbReference type="EMBL" id="KIZ07945.1"/>
    </source>
</evidence>
<feature type="region of interest" description="Disordered" evidence="1">
    <location>
        <begin position="328"/>
        <end position="350"/>
    </location>
</feature>
<dbReference type="InterPro" id="IPR013784">
    <property type="entry name" value="Carb-bd-like_fold"/>
</dbReference>
<dbReference type="Gene3D" id="2.60.40.10">
    <property type="entry name" value="Immunoglobulins"/>
    <property type="match status" value="1"/>
</dbReference>
<evidence type="ECO:0008006" key="4">
    <source>
        <dbReference type="Google" id="ProtNLM"/>
    </source>
</evidence>
<dbReference type="SUPFAM" id="SSF49452">
    <property type="entry name" value="Starch-binding domain-like"/>
    <property type="match status" value="1"/>
</dbReference>
<keyword evidence="3" id="KW-1185">Reference proteome</keyword>
<gene>
    <name evidence="2" type="ORF">MNEG_0018</name>
</gene>
<dbReference type="EMBL" id="KK100223">
    <property type="protein sequence ID" value="KIZ07945.1"/>
    <property type="molecule type" value="Genomic_DNA"/>
</dbReference>
<proteinExistence type="predicted"/>
<protein>
    <recommendedName>
        <fullName evidence="4">CBM20 domain-containing protein</fullName>
    </recommendedName>
</protein>
<dbReference type="Proteomes" id="UP000054498">
    <property type="component" value="Unassembled WGS sequence"/>
</dbReference>
<dbReference type="InterPro" id="IPR013783">
    <property type="entry name" value="Ig-like_fold"/>
</dbReference>
<dbReference type="OrthoDB" id="546181at2759"/>
<name>A0A0D2MZT3_9CHLO</name>
<accession>A0A0D2MZT3</accession>